<keyword evidence="1" id="KW-0472">Membrane</keyword>
<organism evidence="2">
    <name type="scientific">Lepeophtheirus salmonis</name>
    <name type="common">Salmon louse</name>
    <name type="synonym">Caligus salmonis</name>
    <dbReference type="NCBI Taxonomy" id="72036"/>
    <lineage>
        <taxon>Eukaryota</taxon>
        <taxon>Metazoa</taxon>
        <taxon>Ecdysozoa</taxon>
        <taxon>Arthropoda</taxon>
        <taxon>Crustacea</taxon>
        <taxon>Multicrustacea</taxon>
        <taxon>Hexanauplia</taxon>
        <taxon>Copepoda</taxon>
        <taxon>Siphonostomatoida</taxon>
        <taxon>Caligidae</taxon>
        <taxon>Lepeophtheirus</taxon>
    </lineage>
</organism>
<keyword evidence="1" id="KW-1133">Transmembrane helix</keyword>
<accession>A0A0K2VAD2</accession>
<name>A0A0K2VAD2_LEPSM</name>
<dbReference type="Pfam" id="PF16972">
    <property type="entry name" value="TipE"/>
    <property type="match status" value="2"/>
</dbReference>
<evidence type="ECO:0000256" key="1">
    <source>
        <dbReference type="SAM" id="Phobius"/>
    </source>
</evidence>
<dbReference type="OrthoDB" id="8175770at2759"/>
<dbReference type="AlphaFoldDB" id="A0A0K2VAD2"/>
<evidence type="ECO:0000313" key="2">
    <source>
        <dbReference type="EMBL" id="CDW47498.1"/>
    </source>
</evidence>
<dbReference type="PANTHER" id="PTHR12335:SF6">
    <property type="entry name" value="PROTEIN TIPE"/>
    <property type="match status" value="1"/>
</dbReference>
<dbReference type="KEGG" id="lsm:121125727"/>
<dbReference type="PANTHER" id="PTHR12335">
    <property type="entry name" value="TIPE PROTEIN TEMPERATURE-INDUCED PARALYTIC E"/>
    <property type="match status" value="1"/>
</dbReference>
<keyword evidence="1" id="KW-0812">Transmembrane</keyword>
<dbReference type="RefSeq" id="XP_040576857.1">
    <property type="nucleotide sequence ID" value="XM_040720923.2"/>
</dbReference>
<feature type="transmembrane region" description="Helical" evidence="1">
    <location>
        <begin position="21"/>
        <end position="44"/>
    </location>
</feature>
<dbReference type="GO" id="GO:0017080">
    <property type="term" value="F:sodium channel regulator activity"/>
    <property type="evidence" value="ECO:0007669"/>
    <property type="project" value="TreeGrafter"/>
</dbReference>
<sequence length="300" mass="34034">MGIHQKLELSAPTKRKCKITWTIIFSLFGAAAFSLLLFLVPFIVDPALATILADFTTQNVSCVVTELAFRQGQGNCSWSSCREGCTRDVYTCFQIHVNYTDLSAQLQSGHLFVNARGCGYPPSVKCDLFYEQYEYYHKNNLRFDCHYSRKNGSVVVTEVDVPVQVFNLVISISFPLLILIISILAVIFIQKFIRLKDDKSCFEERLEIQSEPDENDADTIMSASDPGGSNLNDMLQGFNGMSSTSSLPREPPPNHFYNENLKRKSDHIELPTLSKRIRRTEINPVLTNFIIEDKSMKKIH</sequence>
<dbReference type="InterPro" id="IPR031578">
    <property type="entry name" value="TipE"/>
</dbReference>
<dbReference type="EMBL" id="HACA01030137">
    <property type="protein sequence ID" value="CDW47498.1"/>
    <property type="molecule type" value="Transcribed_RNA"/>
</dbReference>
<dbReference type="GO" id="GO:0005886">
    <property type="term" value="C:plasma membrane"/>
    <property type="evidence" value="ECO:0007669"/>
    <property type="project" value="TreeGrafter"/>
</dbReference>
<dbReference type="GeneID" id="121125727"/>
<reference evidence="2" key="1">
    <citation type="submission" date="2014-05" db="EMBL/GenBank/DDBJ databases">
        <authorList>
            <person name="Chronopoulou M."/>
        </authorList>
    </citation>
    <scope>NUCLEOTIDE SEQUENCE</scope>
    <source>
        <tissue evidence="2">Whole organism</tissue>
    </source>
</reference>
<protein>
    <submittedName>
        <fullName evidence="2">Protein tipElike [Bombus impatiens]</fullName>
    </submittedName>
</protein>
<dbReference type="GO" id="GO:0002028">
    <property type="term" value="P:regulation of sodium ion transport"/>
    <property type="evidence" value="ECO:0007669"/>
    <property type="project" value="TreeGrafter"/>
</dbReference>
<feature type="transmembrane region" description="Helical" evidence="1">
    <location>
        <begin position="165"/>
        <end position="189"/>
    </location>
</feature>
<proteinExistence type="predicted"/>